<comment type="catalytic activity">
    <reaction evidence="6">
        <text>2 cob(II)alamin + reduced [electron-transfer flavoprotein] + 2 ATP = 2 adenosylcob(III)alamin + 2 triphosphate + oxidized [electron-transfer flavoprotein] + 3 H(+)</text>
        <dbReference type="Rhea" id="RHEA:28671"/>
        <dbReference type="Rhea" id="RHEA-COMP:10685"/>
        <dbReference type="Rhea" id="RHEA-COMP:10686"/>
        <dbReference type="ChEBI" id="CHEBI:15378"/>
        <dbReference type="ChEBI" id="CHEBI:16304"/>
        <dbReference type="ChEBI" id="CHEBI:18036"/>
        <dbReference type="ChEBI" id="CHEBI:18408"/>
        <dbReference type="ChEBI" id="CHEBI:30616"/>
        <dbReference type="ChEBI" id="CHEBI:57692"/>
        <dbReference type="ChEBI" id="CHEBI:58307"/>
        <dbReference type="EC" id="2.5.1.17"/>
    </reaction>
</comment>
<dbReference type="PANTHER" id="PTHR12213:SF0">
    <property type="entry name" value="CORRINOID ADENOSYLTRANSFERASE MMAB"/>
    <property type="match status" value="1"/>
</dbReference>
<feature type="domain" description="Cobalamin adenosyltransferase-like" evidence="7">
    <location>
        <begin position="12"/>
        <end position="174"/>
    </location>
</feature>
<dbReference type="SUPFAM" id="SSF89028">
    <property type="entry name" value="Cobalamin adenosyltransferase-like"/>
    <property type="match status" value="1"/>
</dbReference>
<proteinExistence type="inferred from homology"/>
<keyword evidence="5 6" id="KW-0067">ATP-binding</keyword>
<organism evidence="8 9">
    <name type="scientific">Candidatus Fischerbacteria bacterium RBG_13_37_8</name>
    <dbReference type="NCBI Taxonomy" id="1817863"/>
    <lineage>
        <taxon>Bacteria</taxon>
        <taxon>Candidatus Fischeribacteriota</taxon>
    </lineage>
</organism>
<evidence type="ECO:0000313" key="8">
    <source>
        <dbReference type="EMBL" id="OGF58411.1"/>
    </source>
</evidence>
<sequence>MNNKRPRIDKVVTKTGDEGFTHIIGGARKSKASEQVEAYGNVDEINSLLGIIIAQMVEKYQNEIELLKNIQNDLFVAGSDLASTQDLQVPRIKQQHIEKIEEAIKHYQIFLTPLQEFILPGGSQIGSMLHLARTIIRRTERSIVKFSKTESINPSLLIYFNRLSDLFFILARYINKIDNKTEDYCNFDKE</sequence>
<evidence type="ECO:0000256" key="1">
    <source>
        <dbReference type="ARBA" id="ARBA00007487"/>
    </source>
</evidence>
<dbReference type="EC" id="2.5.1.17" evidence="6"/>
<comment type="similarity">
    <text evidence="1 6">Belongs to the Cob(I)alamin adenosyltransferase family.</text>
</comment>
<dbReference type="GO" id="GO:0008817">
    <property type="term" value="F:corrinoid adenosyltransferase activity"/>
    <property type="evidence" value="ECO:0007669"/>
    <property type="project" value="UniProtKB-UniRule"/>
</dbReference>
<dbReference type="STRING" id="1817863.A2Y62_04975"/>
<evidence type="ECO:0000256" key="6">
    <source>
        <dbReference type="RuleBase" id="RU366026"/>
    </source>
</evidence>
<reference evidence="8 9" key="1">
    <citation type="journal article" date="2016" name="Nat. Commun.">
        <title>Thousands of microbial genomes shed light on interconnected biogeochemical processes in an aquifer system.</title>
        <authorList>
            <person name="Anantharaman K."/>
            <person name="Brown C.T."/>
            <person name="Hug L.A."/>
            <person name="Sharon I."/>
            <person name="Castelle C.J."/>
            <person name="Probst A.J."/>
            <person name="Thomas B.C."/>
            <person name="Singh A."/>
            <person name="Wilkins M.J."/>
            <person name="Karaoz U."/>
            <person name="Brodie E.L."/>
            <person name="Williams K.H."/>
            <person name="Hubbard S.S."/>
            <person name="Banfield J.F."/>
        </authorList>
    </citation>
    <scope>NUCLEOTIDE SEQUENCE [LARGE SCALE GENOMIC DNA]</scope>
</reference>
<dbReference type="EMBL" id="MFGW01000248">
    <property type="protein sequence ID" value="OGF58411.1"/>
    <property type="molecule type" value="Genomic_DNA"/>
</dbReference>
<name>A0A1F5V678_9BACT</name>
<evidence type="ECO:0000256" key="4">
    <source>
        <dbReference type="ARBA" id="ARBA00022741"/>
    </source>
</evidence>
<dbReference type="InterPro" id="IPR036451">
    <property type="entry name" value="CblAdoTrfase-like_sf"/>
</dbReference>
<keyword evidence="3 6" id="KW-0808">Transferase</keyword>
<dbReference type="InterPro" id="IPR016030">
    <property type="entry name" value="CblAdoTrfase-like"/>
</dbReference>
<evidence type="ECO:0000256" key="5">
    <source>
        <dbReference type="ARBA" id="ARBA00022840"/>
    </source>
</evidence>
<gene>
    <name evidence="8" type="ORF">A2Y62_04975</name>
</gene>
<dbReference type="Proteomes" id="UP000178943">
    <property type="component" value="Unassembled WGS sequence"/>
</dbReference>
<comment type="caution">
    <text evidence="8">The sequence shown here is derived from an EMBL/GenBank/DDBJ whole genome shotgun (WGS) entry which is preliminary data.</text>
</comment>
<dbReference type="GO" id="GO:0009236">
    <property type="term" value="P:cobalamin biosynthetic process"/>
    <property type="evidence" value="ECO:0007669"/>
    <property type="project" value="UniProtKB-UniRule"/>
</dbReference>
<comment type="catalytic activity">
    <reaction evidence="6">
        <text>2 cob(II)yrinate a,c diamide + reduced [electron-transfer flavoprotein] + 2 ATP = 2 adenosylcob(III)yrinate a,c-diamide + 2 triphosphate + oxidized [electron-transfer flavoprotein] + 3 H(+)</text>
        <dbReference type="Rhea" id="RHEA:11528"/>
        <dbReference type="Rhea" id="RHEA-COMP:10685"/>
        <dbReference type="Rhea" id="RHEA-COMP:10686"/>
        <dbReference type="ChEBI" id="CHEBI:15378"/>
        <dbReference type="ChEBI" id="CHEBI:18036"/>
        <dbReference type="ChEBI" id="CHEBI:30616"/>
        <dbReference type="ChEBI" id="CHEBI:57692"/>
        <dbReference type="ChEBI" id="CHEBI:58307"/>
        <dbReference type="ChEBI" id="CHEBI:58503"/>
        <dbReference type="ChEBI" id="CHEBI:58537"/>
        <dbReference type="EC" id="2.5.1.17"/>
    </reaction>
</comment>
<evidence type="ECO:0000256" key="2">
    <source>
        <dbReference type="ARBA" id="ARBA00011233"/>
    </source>
</evidence>
<dbReference type="InterPro" id="IPR029499">
    <property type="entry name" value="PduO-typ"/>
</dbReference>
<evidence type="ECO:0000256" key="3">
    <source>
        <dbReference type="ARBA" id="ARBA00022679"/>
    </source>
</evidence>
<dbReference type="Pfam" id="PF01923">
    <property type="entry name" value="Cob_adeno_trans"/>
    <property type="match status" value="1"/>
</dbReference>
<evidence type="ECO:0000313" key="9">
    <source>
        <dbReference type="Proteomes" id="UP000178943"/>
    </source>
</evidence>
<comment type="pathway">
    <text evidence="6">Cofactor biosynthesis; adenosylcobalamin biosynthesis; adenosylcobalamin from cob(II)yrinate a,c-diamide: step 2/7.</text>
</comment>
<accession>A0A1F5V678</accession>
<dbReference type="FunFam" id="1.20.1200.10:FF:000001">
    <property type="entry name" value="Cob(I)yrinic acid a,c-diamide adenosyltransferase"/>
    <property type="match status" value="1"/>
</dbReference>
<keyword evidence="4 6" id="KW-0547">Nucleotide-binding</keyword>
<keyword evidence="6" id="KW-0169">Cobalamin biosynthesis</keyword>
<dbReference type="GO" id="GO:0005524">
    <property type="term" value="F:ATP binding"/>
    <property type="evidence" value="ECO:0007669"/>
    <property type="project" value="UniProtKB-UniRule"/>
</dbReference>
<dbReference type="NCBIfam" id="TIGR00636">
    <property type="entry name" value="PduO_Nterm"/>
    <property type="match status" value="1"/>
</dbReference>
<evidence type="ECO:0000259" key="7">
    <source>
        <dbReference type="Pfam" id="PF01923"/>
    </source>
</evidence>
<dbReference type="AlphaFoldDB" id="A0A1F5V678"/>
<dbReference type="UniPathway" id="UPA00148">
    <property type="reaction ID" value="UER00233"/>
</dbReference>
<protein>
    <recommendedName>
        <fullName evidence="6">Corrinoid adenosyltransferase</fullName>
        <ecNumber evidence="6">2.5.1.17</ecNumber>
    </recommendedName>
    <alternativeName>
        <fullName evidence="6">Cob(II)alamin adenosyltransferase</fullName>
    </alternativeName>
    <alternativeName>
        <fullName evidence="6">Cob(II)yrinic acid a,c-diamide adenosyltransferase</fullName>
    </alternativeName>
    <alternativeName>
        <fullName evidence="6">Cobinamide/cobalamin adenosyltransferase</fullName>
    </alternativeName>
</protein>
<comment type="subunit">
    <text evidence="2">Homotrimer.</text>
</comment>
<dbReference type="Gene3D" id="1.20.1200.10">
    <property type="entry name" value="Cobalamin adenosyltransferase-like"/>
    <property type="match status" value="1"/>
</dbReference>
<dbReference type="PANTHER" id="PTHR12213">
    <property type="entry name" value="CORRINOID ADENOSYLTRANSFERASE"/>
    <property type="match status" value="1"/>
</dbReference>